<sequence length="222" mass="24515">MIKDQLPDLRLSPLGVVPQRERRPRTICDYTFFGVNEETEETAPMEAMQFGKALHRIMTKVHQANPAHGPVYMSKVDIADGFYRVWIQANDIPKLGMLFPARDGEELMIAFPLVLPMGWKESPPNFSAATETVADMANANIADNTHQPEPHRLETVSETPPEHDVQSPHDEKENTTNAQQQCSPTTALPQPTTAAYTASRPAAGNPGRHPAYAKTDSNATMA</sequence>
<evidence type="ECO:0000313" key="3">
    <source>
        <dbReference type="Proteomes" id="UP001153069"/>
    </source>
</evidence>
<comment type="caution">
    <text evidence="2">The sequence shown here is derived from an EMBL/GenBank/DDBJ whole genome shotgun (WGS) entry which is preliminary data.</text>
</comment>
<evidence type="ECO:0000256" key="1">
    <source>
        <dbReference type="SAM" id="MobiDB-lite"/>
    </source>
</evidence>
<evidence type="ECO:0000313" key="2">
    <source>
        <dbReference type="EMBL" id="CAB9501094.1"/>
    </source>
</evidence>
<gene>
    <name evidence="2" type="ORF">SEMRO_99_G051010.1</name>
</gene>
<dbReference type="EMBL" id="CAICTM010000098">
    <property type="protein sequence ID" value="CAB9501094.1"/>
    <property type="molecule type" value="Genomic_DNA"/>
</dbReference>
<feature type="compositionally biased region" description="Basic and acidic residues" evidence="1">
    <location>
        <begin position="146"/>
        <end position="174"/>
    </location>
</feature>
<protein>
    <submittedName>
        <fullName evidence="2">Uncharacterized protein</fullName>
    </submittedName>
</protein>
<dbReference type="Proteomes" id="UP001153069">
    <property type="component" value="Unassembled WGS sequence"/>
</dbReference>
<dbReference type="OrthoDB" id="45702at2759"/>
<name>A0A9N8DJX7_9STRA</name>
<organism evidence="2 3">
    <name type="scientific">Seminavis robusta</name>
    <dbReference type="NCBI Taxonomy" id="568900"/>
    <lineage>
        <taxon>Eukaryota</taxon>
        <taxon>Sar</taxon>
        <taxon>Stramenopiles</taxon>
        <taxon>Ochrophyta</taxon>
        <taxon>Bacillariophyta</taxon>
        <taxon>Bacillariophyceae</taxon>
        <taxon>Bacillariophycidae</taxon>
        <taxon>Naviculales</taxon>
        <taxon>Naviculaceae</taxon>
        <taxon>Seminavis</taxon>
    </lineage>
</organism>
<reference evidence="2" key="1">
    <citation type="submission" date="2020-06" db="EMBL/GenBank/DDBJ databases">
        <authorList>
            <consortium name="Plant Systems Biology data submission"/>
        </authorList>
    </citation>
    <scope>NUCLEOTIDE SEQUENCE</scope>
    <source>
        <strain evidence="2">D6</strain>
    </source>
</reference>
<dbReference type="InterPro" id="IPR043502">
    <property type="entry name" value="DNA/RNA_pol_sf"/>
</dbReference>
<proteinExistence type="predicted"/>
<accession>A0A9N8DJX7</accession>
<feature type="compositionally biased region" description="Low complexity" evidence="1">
    <location>
        <begin position="184"/>
        <end position="198"/>
    </location>
</feature>
<feature type="region of interest" description="Disordered" evidence="1">
    <location>
        <begin position="143"/>
        <end position="222"/>
    </location>
</feature>
<keyword evidence="3" id="KW-1185">Reference proteome</keyword>
<dbReference type="SUPFAM" id="SSF56672">
    <property type="entry name" value="DNA/RNA polymerases"/>
    <property type="match status" value="1"/>
</dbReference>
<dbReference type="AlphaFoldDB" id="A0A9N8DJX7"/>